<keyword evidence="8" id="KW-1185">Reference proteome</keyword>
<dbReference type="PANTHER" id="PTHR39608">
    <property type="entry name" value="INTEGRAL MEMBRANE PROTEIN (AFU_ORTHOLOGUE AFUA_5G08640)"/>
    <property type="match status" value="1"/>
</dbReference>
<dbReference type="AlphaFoldDB" id="A0A8H4V4R1"/>
<reference evidence="7 8" key="1">
    <citation type="journal article" date="2020" name="Genome Biol. Evol.">
        <title>A new high-quality draft genome assembly of the Chinese cordyceps Ophiocordyceps sinensis.</title>
        <authorList>
            <person name="Shu R."/>
            <person name="Zhang J."/>
            <person name="Meng Q."/>
            <person name="Zhang H."/>
            <person name="Zhou G."/>
            <person name="Li M."/>
            <person name="Wu P."/>
            <person name="Zhao Y."/>
            <person name="Chen C."/>
            <person name="Qin Q."/>
        </authorList>
    </citation>
    <scope>NUCLEOTIDE SEQUENCE [LARGE SCALE GENOMIC DNA]</scope>
    <source>
        <strain evidence="7 8">IOZ07</strain>
    </source>
</reference>
<dbReference type="PANTHER" id="PTHR39608:SF2">
    <property type="entry name" value="MARVEL DOMAIN-CONTAINING PROTEIN"/>
    <property type="match status" value="1"/>
</dbReference>
<dbReference type="Proteomes" id="UP000557566">
    <property type="component" value="Unassembled WGS sequence"/>
</dbReference>
<name>A0A8H4V4R1_9HYPO</name>
<dbReference type="Pfam" id="PF01284">
    <property type="entry name" value="MARVEL"/>
    <property type="match status" value="1"/>
</dbReference>
<evidence type="ECO:0000259" key="6">
    <source>
        <dbReference type="Pfam" id="PF01284"/>
    </source>
</evidence>
<feature type="transmembrane region" description="Helical" evidence="5">
    <location>
        <begin position="119"/>
        <end position="139"/>
    </location>
</feature>
<evidence type="ECO:0000256" key="2">
    <source>
        <dbReference type="ARBA" id="ARBA00022692"/>
    </source>
</evidence>
<keyword evidence="4 5" id="KW-0472">Membrane</keyword>
<evidence type="ECO:0000313" key="7">
    <source>
        <dbReference type="EMBL" id="KAF4508262.1"/>
    </source>
</evidence>
<organism evidence="7 8">
    <name type="scientific">Ophiocordyceps sinensis</name>
    <dbReference type="NCBI Taxonomy" id="72228"/>
    <lineage>
        <taxon>Eukaryota</taxon>
        <taxon>Fungi</taxon>
        <taxon>Dikarya</taxon>
        <taxon>Ascomycota</taxon>
        <taxon>Pezizomycotina</taxon>
        <taxon>Sordariomycetes</taxon>
        <taxon>Hypocreomycetidae</taxon>
        <taxon>Hypocreales</taxon>
        <taxon>Ophiocordycipitaceae</taxon>
        <taxon>Ophiocordyceps</taxon>
    </lineage>
</organism>
<gene>
    <name evidence="7" type="ORF">G6O67_004668</name>
</gene>
<protein>
    <recommendedName>
        <fullName evidence="6">MARVEL domain-containing protein</fullName>
    </recommendedName>
</protein>
<dbReference type="GO" id="GO:0016020">
    <property type="term" value="C:membrane"/>
    <property type="evidence" value="ECO:0007669"/>
    <property type="project" value="UniProtKB-SubCell"/>
</dbReference>
<feature type="transmembrane region" description="Helical" evidence="5">
    <location>
        <begin position="12"/>
        <end position="32"/>
    </location>
</feature>
<sequence>MARSHSMLRMVILGNHFMVFLSSVIVMGLAAYFISRDFHRGTHIVFQVVVATITLAIYLFGMLLPLVDSYGGYLMPLNLILSYFWLTSFIFSAQDWSGDRCYDTGPLFGHCGKKHTMEAFNFLGLFFLLCNTLAEGMLWRSHRSDKTLVKNGTGHHADHPVVV</sequence>
<keyword evidence="3 5" id="KW-1133">Transmembrane helix</keyword>
<dbReference type="InterPro" id="IPR008253">
    <property type="entry name" value="Marvel"/>
</dbReference>
<evidence type="ECO:0000256" key="3">
    <source>
        <dbReference type="ARBA" id="ARBA00022989"/>
    </source>
</evidence>
<dbReference type="EMBL" id="JAAVMX010000005">
    <property type="protein sequence ID" value="KAF4508262.1"/>
    <property type="molecule type" value="Genomic_DNA"/>
</dbReference>
<dbReference type="OrthoDB" id="20872at2759"/>
<feature type="transmembrane region" description="Helical" evidence="5">
    <location>
        <begin position="73"/>
        <end position="93"/>
    </location>
</feature>
<accession>A0A8H4V4R1</accession>
<evidence type="ECO:0000256" key="1">
    <source>
        <dbReference type="ARBA" id="ARBA00004141"/>
    </source>
</evidence>
<evidence type="ECO:0000313" key="8">
    <source>
        <dbReference type="Proteomes" id="UP000557566"/>
    </source>
</evidence>
<feature type="transmembrane region" description="Helical" evidence="5">
    <location>
        <begin position="44"/>
        <end position="66"/>
    </location>
</feature>
<comment type="subcellular location">
    <subcellularLocation>
        <location evidence="1">Membrane</location>
        <topology evidence="1">Multi-pass membrane protein</topology>
    </subcellularLocation>
</comment>
<evidence type="ECO:0000256" key="4">
    <source>
        <dbReference type="ARBA" id="ARBA00023136"/>
    </source>
</evidence>
<feature type="domain" description="MARVEL" evidence="6">
    <location>
        <begin position="19"/>
        <end position="132"/>
    </location>
</feature>
<keyword evidence="2 5" id="KW-0812">Transmembrane</keyword>
<comment type="caution">
    <text evidence="7">The sequence shown here is derived from an EMBL/GenBank/DDBJ whole genome shotgun (WGS) entry which is preliminary data.</text>
</comment>
<evidence type="ECO:0000256" key="5">
    <source>
        <dbReference type="SAM" id="Phobius"/>
    </source>
</evidence>
<proteinExistence type="predicted"/>